<dbReference type="Proteomes" id="UP001054945">
    <property type="component" value="Unassembled WGS sequence"/>
</dbReference>
<dbReference type="SUPFAM" id="SSF53098">
    <property type="entry name" value="Ribonuclease H-like"/>
    <property type="match status" value="1"/>
</dbReference>
<protein>
    <submittedName>
        <fullName evidence="2">Uncharacterized protein</fullName>
    </submittedName>
</protein>
<dbReference type="AlphaFoldDB" id="A0AAV4N4H1"/>
<reference evidence="2 3" key="1">
    <citation type="submission" date="2021-06" db="EMBL/GenBank/DDBJ databases">
        <title>Caerostris extrusa draft genome.</title>
        <authorList>
            <person name="Kono N."/>
            <person name="Arakawa K."/>
        </authorList>
    </citation>
    <scope>NUCLEOTIDE SEQUENCE [LARGE SCALE GENOMIC DNA]</scope>
</reference>
<evidence type="ECO:0000256" key="1">
    <source>
        <dbReference type="SAM" id="MobiDB-lite"/>
    </source>
</evidence>
<dbReference type="InterPro" id="IPR012337">
    <property type="entry name" value="RNaseH-like_sf"/>
</dbReference>
<name>A0AAV4N4H1_CAEEX</name>
<sequence>MTDSFTKFTWLYSVKTASAQYALDKLKLKQKTFGNLKVTFSSNAFNLDCTEECIQHLEIVTSVPSGNGNAENSSCSYTTRSKAISR</sequence>
<evidence type="ECO:0000313" key="3">
    <source>
        <dbReference type="Proteomes" id="UP001054945"/>
    </source>
</evidence>
<comment type="caution">
    <text evidence="2">The sequence shown here is derived from an EMBL/GenBank/DDBJ whole genome shotgun (WGS) entry which is preliminary data.</text>
</comment>
<gene>
    <name evidence="2" type="ORF">CEXT_380021</name>
</gene>
<organism evidence="2 3">
    <name type="scientific">Caerostris extrusa</name>
    <name type="common">Bark spider</name>
    <name type="synonym">Caerostris bankana</name>
    <dbReference type="NCBI Taxonomy" id="172846"/>
    <lineage>
        <taxon>Eukaryota</taxon>
        <taxon>Metazoa</taxon>
        <taxon>Ecdysozoa</taxon>
        <taxon>Arthropoda</taxon>
        <taxon>Chelicerata</taxon>
        <taxon>Arachnida</taxon>
        <taxon>Araneae</taxon>
        <taxon>Araneomorphae</taxon>
        <taxon>Entelegynae</taxon>
        <taxon>Araneoidea</taxon>
        <taxon>Araneidae</taxon>
        <taxon>Caerostris</taxon>
    </lineage>
</organism>
<feature type="region of interest" description="Disordered" evidence="1">
    <location>
        <begin position="64"/>
        <end position="86"/>
    </location>
</feature>
<keyword evidence="3" id="KW-1185">Reference proteome</keyword>
<dbReference type="EMBL" id="BPLR01002832">
    <property type="protein sequence ID" value="GIX78299.1"/>
    <property type="molecule type" value="Genomic_DNA"/>
</dbReference>
<evidence type="ECO:0000313" key="2">
    <source>
        <dbReference type="EMBL" id="GIX78299.1"/>
    </source>
</evidence>
<proteinExistence type="predicted"/>
<accession>A0AAV4N4H1</accession>